<dbReference type="GO" id="GO:0005643">
    <property type="term" value="C:nuclear pore"/>
    <property type="evidence" value="ECO:0007669"/>
    <property type="project" value="UniProtKB-UniRule"/>
</dbReference>
<comment type="caution">
    <text evidence="2">The sequence shown here is derived from an EMBL/GenBank/DDBJ whole genome shotgun (WGS) entry which is preliminary data.</text>
</comment>
<dbReference type="GO" id="GO:0006368">
    <property type="term" value="P:transcription elongation by RNA polymerase II"/>
    <property type="evidence" value="ECO:0007669"/>
    <property type="project" value="UniProtKB-UniRule"/>
</dbReference>
<dbReference type="OrthoDB" id="6221744at2759"/>
<reference evidence="2 3" key="1">
    <citation type="journal article" date="2018" name="MBio">
        <title>Comparative Genomics Reveals the Core Gene Toolbox for the Fungus-Insect Symbiosis.</title>
        <authorList>
            <person name="Wang Y."/>
            <person name="Stata M."/>
            <person name="Wang W."/>
            <person name="Stajich J.E."/>
            <person name="White M.M."/>
            <person name="Moncalvo J.M."/>
        </authorList>
    </citation>
    <scope>NUCLEOTIDE SEQUENCE [LARGE SCALE GENOMIC DNA]</scope>
    <source>
        <strain evidence="2 3">SWE-8-4</strain>
    </source>
</reference>
<keyword evidence="1" id="KW-0813">Transport</keyword>
<evidence type="ECO:0000313" key="3">
    <source>
        <dbReference type="Proteomes" id="UP000245383"/>
    </source>
</evidence>
<accession>A0A2T9YYA7</accession>
<dbReference type="EMBL" id="MBFR01000014">
    <property type="protein sequence ID" value="PVU97315.1"/>
    <property type="molecule type" value="Genomic_DNA"/>
</dbReference>
<dbReference type="PANTHER" id="PTHR12514">
    <property type="entry name" value="ENHANCER OF YELLOW 2 TRANSCRIPTION FACTOR"/>
    <property type="match status" value="1"/>
</dbReference>
<dbReference type="GO" id="GO:0015031">
    <property type="term" value="P:protein transport"/>
    <property type="evidence" value="ECO:0007669"/>
    <property type="project" value="UniProtKB-KW"/>
</dbReference>
<keyword evidence="3" id="KW-1185">Reference proteome</keyword>
<comment type="similarity">
    <text evidence="1">Belongs to the ENY2 family.</text>
</comment>
<dbReference type="GO" id="GO:0006406">
    <property type="term" value="P:mRNA export from nucleus"/>
    <property type="evidence" value="ECO:0007669"/>
    <property type="project" value="UniProtKB-UniRule"/>
</dbReference>
<keyword evidence="1" id="KW-0010">Activator</keyword>
<keyword evidence="1" id="KW-0963">Cytoplasm</keyword>
<keyword evidence="1" id="KW-0811">Translocation</keyword>
<dbReference type="HAMAP" id="MF_03046">
    <property type="entry name" value="ENY2_Sus1"/>
    <property type="match status" value="1"/>
</dbReference>
<dbReference type="GO" id="GO:0071819">
    <property type="term" value="C:DUBm complex"/>
    <property type="evidence" value="ECO:0007669"/>
    <property type="project" value="UniProtKB-UniRule"/>
</dbReference>
<dbReference type="GO" id="GO:0006325">
    <property type="term" value="P:chromatin organization"/>
    <property type="evidence" value="ECO:0007669"/>
    <property type="project" value="UniProtKB-KW"/>
</dbReference>
<evidence type="ECO:0000313" key="2">
    <source>
        <dbReference type="EMBL" id="PVU97315.1"/>
    </source>
</evidence>
<dbReference type="Proteomes" id="UP000245383">
    <property type="component" value="Unassembled WGS sequence"/>
</dbReference>
<keyword evidence="1" id="KW-0539">Nucleus</keyword>
<keyword evidence="1" id="KW-0805">Transcription regulation</keyword>
<dbReference type="InterPro" id="IPR038212">
    <property type="entry name" value="TF_EnY2_sf"/>
</dbReference>
<keyword evidence="1" id="KW-0653">Protein transport</keyword>
<organism evidence="2 3">
    <name type="scientific">Smittium simulii</name>
    <dbReference type="NCBI Taxonomy" id="133385"/>
    <lineage>
        <taxon>Eukaryota</taxon>
        <taxon>Fungi</taxon>
        <taxon>Fungi incertae sedis</taxon>
        <taxon>Zoopagomycota</taxon>
        <taxon>Kickxellomycotina</taxon>
        <taxon>Harpellomycetes</taxon>
        <taxon>Harpellales</taxon>
        <taxon>Legeriomycetaceae</taxon>
        <taxon>Smittium</taxon>
    </lineage>
</organism>
<dbReference type="GO" id="GO:0005654">
    <property type="term" value="C:nucleoplasm"/>
    <property type="evidence" value="ECO:0007669"/>
    <property type="project" value="UniProtKB-SubCell"/>
</dbReference>
<dbReference type="AlphaFoldDB" id="A0A2T9YYA7"/>
<keyword evidence="1" id="KW-0156">Chromatin regulator</keyword>
<dbReference type="GO" id="GO:0070390">
    <property type="term" value="C:transcription export complex 2"/>
    <property type="evidence" value="ECO:0007669"/>
    <property type="project" value="UniProtKB-UniRule"/>
</dbReference>
<gene>
    <name evidence="1" type="primary">SUS1</name>
    <name evidence="2" type="ORF">BB561_000643</name>
</gene>
<keyword evidence="1" id="KW-0804">Transcription</keyword>
<comment type="function">
    <text evidence="1">Involved in mRNA export coupled transcription activation by association with both the TREX-2 and the SAGA complexes. At the promoters, SAGA is required for recruitment of the basal transcription machinery. It influences RNA polymerase II transcriptional activity through different activities such as TBP interaction and promoter selectivity, interaction with transcription activators, and chromatin modification through histone acetylation and deubiquitination. Within the SAGA complex, participates to a subcomplex required for deubiquitination of H2B and for the maintenance of steady-state H3 methylation levels. The TREX-2 complex functions in docking export-competent ribonucleoprotein particles (mRNPs) to the nuclear entrance of the nuclear pore complex (nuclear basket). TREX-2 participates in mRNA export and accurate chromatin positioning in the nucleus by tethering genes to the nuclear periphery. May also be involved in cytoplasmic mRNA decay by interaction with components of P-bodies.</text>
</comment>
<name>A0A2T9YYA7_9FUNG</name>
<dbReference type="Pfam" id="PF10163">
    <property type="entry name" value="EnY2"/>
    <property type="match status" value="1"/>
</dbReference>
<dbReference type="GO" id="GO:0000124">
    <property type="term" value="C:SAGA complex"/>
    <property type="evidence" value="ECO:0007669"/>
    <property type="project" value="UniProtKB-UniRule"/>
</dbReference>
<comment type="subunit">
    <text evidence="1">Component of the nuclear pore complex (NPC)-associated TREX-2 complex (transcription and export complex 2), composed of at least SUS1, SAC3, THP1, SEM1, and CDC31. TREX-2 contains 2 SUS1 chains. The TREX-2 complex interacts with the nucleoporin NUP1. Component of the 1.8 MDa SAGA transcription coactivator-HAT complex. SAGA is built of 5 distinct domains with specialized functions. Within the SAGA complex, SUS1, SGF11, SGF73 and UBP8 form an additional subcomplex of SAGA called the DUB module (deubiquitination module). Interacts directly with THP1, SAC3, SGF11, and with the RNA polymerase II.</text>
</comment>
<comment type="subcellular location">
    <subcellularLocation>
        <location evidence="1">Nucleus</location>
        <location evidence="1">Nucleoplasm</location>
    </subcellularLocation>
    <subcellularLocation>
        <location evidence="1">Cytoplasm</location>
        <location evidence="1">P-body</location>
    </subcellularLocation>
</comment>
<dbReference type="InterPro" id="IPR018783">
    <property type="entry name" value="TF_ENY2"/>
</dbReference>
<sequence length="112" mass="12997">MDTKNSFSQELKKQNNVREEVLLRFVESGEKERILELTKSKFIANGWSDHVRSHCKELIKEKDINSVTIDELCDEVMPYALSSIQEDTKIELTEQVKAFLTKCLPEITNNHV</sequence>
<dbReference type="GO" id="GO:0000932">
    <property type="term" value="C:P-body"/>
    <property type="evidence" value="ECO:0007669"/>
    <property type="project" value="UniProtKB-SubCell"/>
</dbReference>
<dbReference type="STRING" id="133385.A0A2T9YYA7"/>
<proteinExistence type="inferred from homology"/>
<dbReference type="GO" id="GO:0003713">
    <property type="term" value="F:transcription coactivator activity"/>
    <property type="evidence" value="ECO:0007669"/>
    <property type="project" value="UniProtKB-UniRule"/>
</dbReference>
<evidence type="ECO:0000256" key="1">
    <source>
        <dbReference type="HAMAP-Rule" id="MF_03046"/>
    </source>
</evidence>
<protein>
    <recommendedName>
        <fullName evidence="1">Transcription and mRNA export factor SUS1</fullName>
    </recommendedName>
</protein>
<dbReference type="Gene3D" id="1.10.246.140">
    <property type="match status" value="1"/>
</dbReference>
<keyword evidence="1" id="KW-0509">mRNA transport</keyword>